<sequence>MNTILVPTDFSPTAKNAAVYAMQLAADLGVGKIIFYHSYQAPVSIDPVVPAVQLFDIDSLKEASEEGLRHFMNEMAAAAPGNGIVFDSISEYNMLTDGINDAVERTGAGWVVMGITGGGALEETLIGSNAVNVAKQTPVPVIIVPAGAAYKKITRILLACDFKKVLDTMPVQPIRNLLNDTGAKLMVLHIDSAHRDYNSELAGEIQVLDALLKDYYPEYHFIDHDDFTEGMNAFALEHQADIIITIPKKHGWFEGLFRRSHTRKLAFHTSIPLMVIHE</sequence>
<evidence type="ECO:0000313" key="3">
    <source>
        <dbReference type="EMBL" id="SJZ78897.1"/>
    </source>
</evidence>
<dbReference type="RefSeq" id="WP_078831237.1">
    <property type="nucleotide sequence ID" value="NZ_FUWH01000004.1"/>
</dbReference>
<dbReference type="PANTHER" id="PTHR46268:SF6">
    <property type="entry name" value="UNIVERSAL STRESS PROTEIN UP12"/>
    <property type="match status" value="1"/>
</dbReference>
<evidence type="ECO:0000313" key="4">
    <source>
        <dbReference type="Proteomes" id="UP000190888"/>
    </source>
</evidence>
<proteinExistence type="inferred from homology"/>
<gene>
    <name evidence="3" type="ORF">SAMN04488132_104272</name>
</gene>
<dbReference type="AlphaFoldDB" id="A0A1T4NIN6"/>
<dbReference type="SUPFAM" id="SSF52402">
    <property type="entry name" value="Adenine nucleotide alpha hydrolases-like"/>
    <property type="match status" value="2"/>
</dbReference>
<evidence type="ECO:0000256" key="1">
    <source>
        <dbReference type="ARBA" id="ARBA00008791"/>
    </source>
</evidence>
<dbReference type="InterPro" id="IPR006016">
    <property type="entry name" value="UspA"/>
</dbReference>
<dbReference type="InterPro" id="IPR006015">
    <property type="entry name" value="Universal_stress_UspA"/>
</dbReference>
<accession>A0A1T4NIN6</accession>
<dbReference type="OrthoDB" id="9788959at2"/>
<name>A0A1T4NIN6_9BACT</name>
<dbReference type="STRING" id="413434.SAMN04488132_104272"/>
<feature type="domain" description="UspA" evidence="2">
    <location>
        <begin position="2"/>
        <end position="145"/>
    </location>
</feature>
<dbReference type="PANTHER" id="PTHR46268">
    <property type="entry name" value="STRESS RESPONSE PROTEIN NHAX"/>
    <property type="match status" value="1"/>
</dbReference>
<dbReference type="InterPro" id="IPR014729">
    <property type="entry name" value="Rossmann-like_a/b/a_fold"/>
</dbReference>
<dbReference type="Gene3D" id="3.40.50.620">
    <property type="entry name" value="HUPs"/>
    <property type="match status" value="2"/>
</dbReference>
<dbReference type="Pfam" id="PF00582">
    <property type="entry name" value="Usp"/>
    <property type="match status" value="1"/>
</dbReference>
<dbReference type="CDD" id="cd00293">
    <property type="entry name" value="USP-like"/>
    <property type="match status" value="1"/>
</dbReference>
<keyword evidence="4" id="KW-1185">Reference proteome</keyword>
<dbReference type="EMBL" id="FUWH01000004">
    <property type="protein sequence ID" value="SJZ78897.1"/>
    <property type="molecule type" value="Genomic_DNA"/>
</dbReference>
<comment type="similarity">
    <text evidence="1">Belongs to the universal stress protein A family.</text>
</comment>
<reference evidence="3 4" key="1">
    <citation type="submission" date="2017-02" db="EMBL/GenBank/DDBJ databases">
        <authorList>
            <person name="Peterson S.W."/>
        </authorList>
    </citation>
    <scope>NUCLEOTIDE SEQUENCE [LARGE SCALE GENOMIC DNA]</scope>
    <source>
        <strain evidence="3 4">DSM 22335</strain>
    </source>
</reference>
<protein>
    <submittedName>
        <fullName evidence="3">Nucleotide-binding universal stress protein, UspA family</fullName>
    </submittedName>
</protein>
<organism evidence="3 4">
    <name type="scientific">Sediminibacterium ginsengisoli</name>
    <dbReference type="NCBI Taxonomy" id="413434"/>
    <lineage>
        <taxon>Bacteria</taxon>
        <taxon>Pseudomonadati</taxon>
        <taxon>Bacteroidota</taxon>
        <taxon>Chitinophagia</taxon>
        <taxon>Chitinophagales</taxon>
        <taxon>Chitinophagaceae</taxon>
        <taxon>Sediminibacterium</taxon>
    </lineage>
</organism>
<evidence type="ECO:0000259" key="2">
    <source>
        <dbReference type="Pfam" id="PF00582"/>
    </source>
</evidence>
<dbReference type="Proteomes" id="UP000190888">
    <property type="component" value="Unassembled WGS sequence"/>
</dbReference>
<dbReference type="PRINTS" id="PR01438">
    <property type="entry name" value="UNVRSLSTRESS"/>
</dbReference>